<accession>A0AAV1HY97</accession>
<name>A0AAV1HY97_9CHLO</name>
<reference evidence="2 3" key="1">
    <citation type="submission" date="2023-10" db="EMBL/GenBank/DDBJ databases">
        <authorList>
            <person name="Maclean D."/>
            <person name="Macfadyen A."/>
        </authorList>
    </citation>
    <scope>NUCLEOTIDE SEQUENCE [LARGE SCALE GENOMIC DNA]</scope>
</reference>
<feature type="transmembrane region" description="Helical" evidence="1">
    <location>
        <begin position="38"/>
        <end position="58"/>
    </location>
</feature>
<feature type="transmembrane region" description="Helical" evidence="1">
    <location>
        <begin position="234"/>
        <end position="254"/>
    </location>
</feature>
<proteinExistence type="predicted"/>
<evidence type="ECO:0000313" key="2">
    <source>
        <dbReference type="EMBL" id="CAK0764490.1"/>
    </source>
</evidence>
<dbReference type="EMBL" id="CAUYUE010000004">
    <property type="protein sequence ID" value="CAK0764490.1"/>
    <property type="molecule type" value="Genomic_DNA"/>
</dbReference>
<dbReference type="AlphaFoldDB" id="A0AAV1HY97"/>
<evidence type="ECO:0000256" key="1">
    <source>
        <dbReference type="SAM" id="Phobius"/>
    </source>
</evidence>
<sequence length="297" mass="33107">MEHPASAGNMAQLAAYRQQSTLQQILGRWQLHKKPKTYIFGALWLAGLGLMFLAPAPVRITDEALQRYETLLTEASIYSKKHQPSLDEWQAAWDALQHEKTWFWWADKQKRAVVGKRKAGERAARQVLQQHEKHIQGLLHRAKAELGLFSEAGVEEGRRLFWDSFQAGKVVARRQTFWDTAIQLITSQSQESNLLTAFVRLICTAVINFTAGMLCSIFLFAFQLPSMVMAYQASWAAMLGFTCLALLGAMSVIVSFLAGLYAAGATAIYASASLAASQSRIAGRAPRPRPALRPHMD</sequence>
<gene>
    <name evidence="2" type="ORF">CVIRNUC_003163</name>
</gene>
<keyword evidence="3" id="KW-1185">Reference proteome</keyword>
<keyword evidence="1" id="KW-1133">Transmembrane helix</keyword>
<dbReference type="Proteomes" id="UP001314263">
    <property type="component" value="Unassembled WGS sequence"/>
</dbReference>
<evidence type="ECO:0000313" key="3">
    <source>
        <dbReference type="Proteomes" id="UP001314263"/>
    </source>
</evidence>
<keyword evidence="1" id="KW-0472">Membrane</keyword>
<comment type="caution">
    <text evidence="2">The sequence shown here is derived from an EMBL/GenBank/DDBJ whole genome shotgun (WGS) entry which is preliminary data.</text>
</comment>
<keyword evidence="1" id="KW-0812">Transmembrane</keyword>
<protein>
    <submittedName>
        <fullName evidence="2">Uncharacterized protein</fullName>
    </submittedName>
</protein>
<organism evidence="2 3">
    <name type="scientific">Coccomyxa viridis</name>
    <dbReference type="NCBI Taxonomy" id="1274662"/>
    <lineage>
        <taxon>Eukaryota</taxon>
        <taxon>Viridiplantae</taxon>
        <taxon>Chlorophyta</taxon>
        <taxon>core chlorophytes</taxon>
        <taxon>Trebouxiophyceae</taxon>
        <taxon>Trebouxiophyceae incertae sedis</taxon>
        <taxon>Coccomyxaceae</taxon>
        <taxon>Coccomyxa</taxon>
    </lineage>
</organism>
<feature type="transmembrane region" description="Helical" evidence="1">
    <location>
        <begin position="197"/>
        <end position="222"/>
    </location>
</feature>